<keyword evidence="2" id="KW-1185">Reference proteome</keyword>
<comment type="caution">
    <text evidence="1">The sequence shown here is derived from an EMBL/GenBank/DDBJ whole genome shotgun (WGS) entry which is preliminary data.</text>
</comment>
<evidence type="ECO:0000313" key="1">
    <source>
        <dbReference type="EMBL" id="KAK2181864.1"/>
    </source>
</evidence>
<accession>A0AAD9L1X3</accession>
<dbReference type="Proteomes" id="UP001209878">
    <property type="component" value="Unassembled WGS sequence"/>
</dbReference>
<protein>
    <submittedName>
        <fullName evidence="1">Uncharacterized protein</fullName>
    </submittedName>
</protein>
<evidence type="ECO:0000313" key="2">
    <source>
        <dbReference type="Proteomes" id="UP001209878"/>
    </source>
</evidence>
<gene>
    <name evidence="1" type="ORF">NP493_378g01023</name>
</gene>
<reference evidence="1" key="1">
    <citation type="journal article" date="2023" name="Mol. Biol. Evol.">
        <title>Third-Generation Sequencing Reveals the Adaptive Role of the Epigenome in Three Deep-Sea Polychaetes.</title>
        <authorList>
            <person name="Perez M."/>
            <person name="Aroh O."/>
            <person name="Sun Y."/>
            <person name="Lan Y."/>
            <person name="Juniper S.K."/>
            <person name="Young C.R."/>
            <person name="Angers B."/>
            <person name="Qian P.Y."/>
        </authorList>
    </citation>
    <scope>NUCLEOTIDE SEQUENCE</scope>
    <source>
        <strain evidence="1">R07B-5</strain>
    </source>
</reference>
<dbReference type="AlphaFoldDB" id="A0AAD9L1X3"/>
<name>A0AAD9L1X3_RIDPI</name>
<dbReference type="EMBL" id="JAODUO010000376">
    <property type="protein sequence ID" value="KAK2181864.1"/>
    <property type="molecule type" value="Genomic_DNA"/>
</dbReference>
<sequence length="187" mass="19952">MPFRCRYSGGLNPAPCAPYSPPETAVPPVQDNYPGGNLPLCQEQPIHYRPIAPESPLPAYGYAPLPGYRPMPGYAPAPGFTPPTGYAGPHRSYQVPLPTPKMLPPGVLPYMTYGPALGPIPTIGTSQWAPCTIVGRSVFDEKAGRHFNLIQPPIVPAPAPSNISTERRPNLYSRYLSGGSGGNVGYV</sequence>
<organism evidence="1 2">
    <name type="scientific">Ridgeia piscesae</name>
    <name type="common">Tubeworm</name>
    <dbReference type="NCBI Taxonomy" id="27915"/>
    <lineage>
        <taxon>Eukaryota</taxon>
        <taxon>Metazoa</taxon>
        <taxon>Spiralia</taxon>
        <taxon>Lophotrochozoa</taxon>
        <taxon>Annelida</taxon>
        <taxon>Polychaeta</taxon>
        <taxon>Sedentaria</taxon>
        <taxon>Canalipalpata</taxon>
        <taxon>Sabellida</taxon>
        <taxon>Siboglinidae</taxon>
        <taxon>Ridgeia</taxon>
    </lineage>
</organism>
<proteinExistence type="predicted"/>